<feature type="transmembrane region" description="Helical" evidence="1">
    <location>
        <begin position="110"/>
        <end position="133"/>
    </location>
</feature>
<organism evidence="2 3">
    <name type="scientific">Gemmiger gallinarum</name>
    <dbReference type="NCBI Taxonomy" id="2779354"/>
    <lineage>
        <taxon>Bacteria</taxon>
        <taxon>Bacillati</taxon>
        <taxon>Bacillota</taxon>
        <taxon>Clostridia</taxon>
        <taxon>Eubacteriales</taxon>
        <taxon>Gemmiger</taxon>
    </lineage>
</organism>
<comment type="caution">
    <text evidence="2">The sequence shown here is derived from an EMBL/GenBank/DDBJ whole genome shotgun (WGS) entry which is preliminary data.</text>
</comment>
<keyword evidence="1" id="KW-1133">Transmembrane helix</keyword>
<feature type="transmembrane region" description="Helical" evidence="1">
    <location>
        <begin position="38"/>
        <end position="61"/>
    </location>
</feature>
<gene>
    <name evidence="2" type="ORF">INF35_04100</name>
</gene>
<dbReference type="EMBL" id="JADCKC010000001">
    <property type="protein sequence ID" value="MBE5036966.1"/>
    <property type="molecule type" value="Genomic_DNA"/>
</dbReference>
<protein>
    <submittedName>
        <fullName evidence="2">Uncharacterized protein</fullName>
    </submittedName>
</protein>
<dbReference type="Proteomes" id="UP000768567">
    <property type="component" value="Unassembled WGS sequence"/>
</dbReference>
<keyword evidence="1" id="KW-0812">Transmembrane</keyword>
<evidence type="ECO:0000313" key="3">
    <source>
        <dbReference type="Proteomes" id="UP000768567"/>
    </source>
</evidence>
<evidence type="ECO:0000313" key="2">
    <source>
        <dbReference type="EMBL" id="MBE5036966.1"/>
    </source>
</evidence>
<sequence>MKKSAGFPLTALSAVLALVGLVFYFINCNTNYFVADGINPAVIGCTAAAIVVEVVLIAVALKGQKDWMDILPVAAPVLLMVSFVVFLTGRINAIAAIMTFTNNAQNMADLQSAIISMACLLIATIVGVVAAYFDVTKPA</sequence>
<accession>A0ABR9R1G5</accession>
<reference evidence="2 3" key="1">
    <citation type="submission" date="2020-10" db="EMBL/GenBank/DDBJ databases">
        <title>ChiBAC.</title>
        <authorList>
            <person name="Zenner C."/>
            <person name="Hitch T.C.A."/>
            <person name="Clavel T."/>
        </authorList>
    </citation>
    <scope>NUCLEOTIDE SEQUENCE [LARGE SCALE GENOMIC DNA]</scope>
    <source>
        <strain evidence="2 3">DSM 109015</strain>
    </source>
</reference>
<keyword evidence="1" id="KW-0472">Membrane</keyword>
<evidence type="ECO:0000256" key="1">
    <source>
        <dbReference type="SAM" id="Phobius"/>
    </source>
</evidence>
<feature type="transmembrane region" description="Helical" evidence="1">
    <location>
        <begin position="73"/>
        <end position="98"/>
    </location>
</feature>
<dbReference type="RefSeq" id="WP_193500236.1">
    <property type="nucleotide sequence ID" value="NZ_JADCKC010000001.1"/>
</dbReference>
<proteinExistence type="predicted"/>
<name>A0ABR9R1G5_9FIRM</name>
<feature type="transmembrane region" description="Helical" evidence="1">
    <location>
        <begin position="7"/>
        <end position="26"/>
    </location>
</feature>
<keyword evidence="3" id="KW-1185">Reference proteome</keyword>